<dbReference type="GO" id="GO:0008270">
    <property type="term" value="F:zinc ion binding"/>
    <property type="evidence" value="ECO:0007669"/>
    <property type="project" value="InterPro"/>
</dbReference>
<dbReference type="InterPro" id="IPR036875">
    <property type="entry name" value="Znf_CCHC_sf"/>
</dbReference>
<sequence>MDNTELPQSVIAARPSSSSKNGLKYYKNCYQQGHLLLECPTVQCRYCHKIGHIVYNCPTRPHKPGHTRTLPRPGNPSVIAAAKESLSAPSLSSVSVSELRSLVFSIVKQILSTSGKVSSAVSGNTWYFDSACCNHMSPDSQLFSSVIPTTHAPLIQTANGSYISANHTGSVSTPKLILGRIKFLGQGRRVGRMFELTSLHLPSTSTPPPFQVAHTASVFPLSLWHLRLGTSQQNGRAEHKHRHILDSVRAFLISASCPERFWGEAALTAVYTINRLPSSALQNVTPFERLYGTPASYSSLRVFGCACFVLLQPHEHSKLEPRSRLCCFLGYGIEHKGYRCWDPISQRLRISRHVVFWEHTMFNSLSKFTTCSTPSFFTNPSLPLFPHATSSDPSAILPISPVDSPVSPLAPPPAVDHVLDQTPDLPLAAPPTDSPASPQAPAPPVDPVTDQTPLLPLRRSDRQAMTEELQALEKTHTWDLVDLPHGKSAIGCKWVYKIKTKSDGSIERYKARLVAKGYAQEYGIDYEETFAPVARITSVRSLLAIAAVHQWPLFQMDVKNAFLNGDLTEEVYMQAPPGYSDCLDKVCLLCRALYGLKQAPRAWFAKFSSIVHQFGFSSSSHDTALFIRRSDKGMILLLLYVDDMIITGDDHSGISDFKLFLYQQFEMKDLGHLSYFLGLEVSSDSTGYYLSQAKYASDLLSRAGLTDTKVVSTPLEMNARLTPLDGTALSDATLYRQLIGNLVYLTVTRPDIAHAVHLVSQFLSAPHSTHYAAVIHILRYIKGTMFHGLYFSAHSTLDLCAYSDADWAGDPTDRRSTIGFCFFLGDSLISWRSKKQHIVSRSSTEVEYRALADTTSELLALRWLLEDMGLTHSSPTVIHCDNRSAIQIAHNDVFHERTKHIEIDCHLVRHHLSAGILRLLLVSSSDQTADIFTKTFPPGRFRDLVSKLKMASVRPP</sequence>
<evidence type="ECO:0000313" key="6">
    <source>
        <dbReference type="EMBL" id="SPD02351.1"/>
    </source>
</evidence>
<feature type="compositionally biased region" description="Pro residues" evidence="2">
    <location>
        <begin position="428"/>
        <end position="446"/>
    </location>
</feature>
<evidence type="ECO:0000259" key="3">
    <source>
        <dbReference type="Pfam" id="PF07727"/>
    </source>
</evidence>
<feature type="domain" description="Retroviral polymerase SH3-like" evidence="5">
    <location>
        <begin position="305"/>
        <end position="366"/>
    </location>
</feature>
<dbReference type="Pfam" id="PF22936">
    <property type="entry name" value="Pol_BBD"/>
    <property type="match status" value="1"/>
</dbReference>
<proteinExistence type="predicted"/>
<protein>
    <submittedName>
        <fullName evidence="6">Uncharacterized protein</fullName>
    </submittedName>
</protein>
<feature type="domain" description="Reverse transcriptase Ty1/copia-type" evidence="3">
    <location>
        <begin position="476"/>
        <end position="716"/>
    </location>
</feature>
<name>A0A2N9GSN6_FAGSY</name>
<dbReference type="SUPFAM" id="SSF53098">
    <property type="entry name" value="Ribonuclease H-like"/>
    <property type="match status" value="1"/>
</dbReference>
<keyword evidence="1" id="KW-0064">Aspartyl protease</keyword>
<accession>A0A2N9GSN6</accession>
<gene>
    <name evidence="6" type="ORF">FSB_LOCUS30233</name>
</gene>
<reference evidence="6" key="1">
    <citation type="submission" date="2018-02" db="EMBL/GenBank/DDBJ databases">
        <authorList>
            <person name="Cohen D.B."/>
            <person name="Kent A.D."/>
        </authorList>
    </citation>
    <scope>NUCLEOTIDE SEQUENCE</scope>
</reference>
<dbReference type="Gene3D" id="4.10.60.10">
    <property type="entry name" value="Zinc finger, CCHC-type"/>
    <property type="match status" value="1"/>
</dbReference>
<evidence type="ECO:0000256" key="1">
    <source>
        <dbReference type="ARBA" id="ARBA00022750"/>
    </source>
</evidence>
<dbReference type="InterPro" id="IPR012337">
    <property type="entry name" value="RNaseH-like_sf"/>
</dbReference>
<dbReference type="CDD" id="cd09272">
    <property type="entry name" value="RNase_HI_RT_Ty1"/>
    <property type="match status" value="1"/>
</dbReference>
<dbReference type="Gene3D" id="3.30.420.10">
    <property type="entry name" value="Ribonuclease H-like superfamily/Ribonuclease H"/>
    <property type="match status" value="1"/>
</dbReference>
<dbReference type="GO" id="GO:0003676">
    <property type="term" value="F:nucleic acid binding"/>
    <property type="evidence" value="ECO:0007669"/>
    <property type="project" value="InterPro"/>
</dbReference>
<evidence type="ECO:0000256" key="2">
    <source>
        <dbReference type="SAM" id="MobiDB-lite"/>
    </source>
</evidence>
<dbReference type="InterPro" id="IPR043502">
    <property type="entry name" value="DNA/RNA_pol_sf"/>
</dbReference>
<dbReference type="AlphaFoldDB" id="A0A2N9GSN6"/>
<organism evidence="6">
    <name type="scientific">Fagus sylvatica</name>
    <name type="common">Beechnut</name>
    <dbReference type="NCBI Taxonomy" id="28930"/>
    <lineage>
        <taxon>Eukaryota</taxon>
        <taxon>Viridiplantae</taxon>
        <taxon>Streptophyta</taxon>
        <taxon>Embryophyta</taxon>
        <taxon>Tracheophyta</taxon>
        <taxon>Spermatophyta</taxon>
        <taxon>Magnoliopsida</taxon>
        <taxon>eudicotyledons</taxon>
        <taxon>Gunneridae</taxon>
        <taxon>Pentapetalae</taxon>
        <taxon>rosids</taxon>
        <taxon>fabids</taxon>
        <taxon>Fagales</taxon>
        <taxon>Fagaceae</taxon>
        <taxon>Fagus</taxon>
    </lineage>
</organism>
<dbReference type="PANTHER" id="PTHR11439">
    <property type="entry name" value="GAG-POL-RELATED RETROTRANSPOSON"/>
    <property type="match status" value="1"/>
</dbReference>
<dbReference type="EMBL" id="OIVN01002293">
    <property type="protein sequence ID" value="SPD02351.1"/>
    <property type="molecule type" value="Genomic_DNA"/>
</dbReference>
<feature type="region of interest" description="Disordered" evidence="2">
    <location>
        <begin position="410"/>
        <end position="458"/>
    </location>
</feature>
<evidence type="ECO:0000259" key="4">
    <source>
        <dbReference type="Pfam" id="PF22936"/>
    </source>
</evidence>
<dbReference type="Pfam" id="PF25597">
    <property type="entry name" value="SH3_retrovirus"/>
    <property type="match status" value="1"/>
</dbReference>
<feature type="domain" description="Retrovirus-related Pol polyprotein from transposon TNT 1-94-like beta-barrel" evidence="4">
    <location>
        <begin position="126"/>
        <end position="172"/>
    </location>
</feature>
<dbReference type="Pfam" id="PF07727">
    <property type="entry name" value="RVT_2"/>
    <property type="match status" value="1"/>
</dbReference>
<dbReference type="InterPro" id="IPR057670">
    <property type="entry name" value="SH3_retrovirus"/>
</dbReference>
<dbReference type="InterPro" id="IPR036397">
    <property type="entry name" value="RNaseH_sf"/>
</dbReference>
<dbReference type="InterPro" id="IPR054722">
    <property type="entry name" value="PolX-like_BBD"/>
</dbReference>
<dbReference type="InterPro" id="IPR013103">
    <property type="entry name" value="RVT_2"/>
</dbReference>
<dbReference type="GO" id="GO:0004190">
    <property type="term" value="F:aspartic-type endopeptidase activity"/>
    <property type="evidence" value="ECO:0007669"/>
    <property type="project" value="UniProtKB-KW"/>
</dbReference>
<keyword evidence="1" id="KW-0645">Protease</keyword>
<dbReference type="SUPFAM" id="SSF56672">
    <property type="entry name" value="DNA/RNA polymerases"/>
    <property type="match status" value="1"/>
</dbReference>
<dbReference type="PANTHER" id="PTHR11439:SF461">
    <property type="entry name" value="OS10G0432200 PROTEIN"/>
    <property type="match status" value="1"/>
</dbReference>
<evidence type="ECO:0000259" key="5">
    <source>
        <dbReference type="Pfam" id="PF25597"/>
    </source>
</evidence>
<dbReference type="SUPFAM" id="SSF57756">
    <property type="entry name" value="Retrovirus zinc finger-like domains"/>
    <property type="match status" value="1"/>
</dbReference>
<keyword evidence="1" id="KW-0378">Hydrolase</keyword>